<feature type="chain" id="PRO_5040310102" evidence="1">
    <location>
        <begin position="23"/>
        <end position="101"/>
    </location>
</feature>
<dbReference type="OrthoDB" id="2516665at2759"/>
<dbReference type="AlphaFoldDB" id="A0A9Q3CCC4"/>
<dbReference type="EMBL" id="AVOT02005965">
    <property type="protein sequence ID" value="MBW0480418.1"/>
    <property type="molecule type" value="Genomic_DNA"/>
</dbReference>
<evidence type="ECO:0000313" key="2">
    <source>
        <dbReference type="EMBL" id="MBW0480418.1"/>
    </source>
</evidence>
<reference evidence="2" key="1">
    <citation type="submission" date="2021-03" db="EMBL/GenBank/DDBJ databases">
        <title>Draft genome sequence of rust myrtle Austropuccinia psidii MF-1, a brazilian biotype.</title>
        <authorList>
            <person name="Quecine M.C."/>
            <person name="Pachon D.M.R."/>
            <person name="Bonatelli M.L."/>
            <person name="Correr F.H."/>
            <person name="Franceschini L.M."/>
            <person name="Leite T.F."/>
            <person name="Margarido G.R.A."/>
            <person name="Almeida C.A."/>
            <person name="Ferrarezi J.A."/>
            <person name="Labate C.A."/>
        </authorList>
    </citation>
    <scope>NUCLEOTIDE SEQUENCE</scope>
    <source>
        <strain evidence="2">MF-1</strain>
    </source>
</reference>
<keyword evidence="1" id="KW-0732">Signal</keyword>
<sequence>MMRWVAFIQLFSFGLVHKPGRAVTMPDRLSIRPKNFEEEDEDSEEFDEEENFIKPHPGFGPKNLNSLIFLGIQVPTKQEGFWKRMQEYLSKIKNPGSSKEE</sequence>
<keyword evidence="3" id="KW-1185">Reference proteome</keyword>
<name>A0A9Q3CCC4_9BASI</name>
<protein>
    <submittedName>
        <fullName evidence="2">Uncharacterized protein</fullName>
    </submittedName>
</protein>
<proteinExistence type="predicted"/>
<comment type="caution">
    <text evidence="2">The sequence shown here is derived from an EMBL/GenBank/DDBJ whole genome shotgun (WGS) entry which is preliminary data.</text>
</comment>
<feature type="signal peptide" evidence="1">
    <location>
        <begin position="1"/>
        <end position="22"/>
    </location>
</feature>
<evidence type="ECO:0000256" key="1">
    <source>
        <dbReference type="SAM" id="SignalP"/>
    </source>
</evidence>
<accession>A0A9Q3CCC4</accession>
<evidence type="ECO:0000313" key="3">
    <source>
        <dbReference type="Proteomes" id="UP000765509"/>
    </source>
</evidence>
<gene>
    <name evidence="2" type="ORF">O181_020133</name>
</gene>
<dbReference type="Proteomes" id="UP000765509">
    <property type="component" value="Unassembled WGS sequence"/>
</dbReference>
<organism evidence="2 3">
    <name type="scientific">Austropuccinia psidii MF-1</name>
    <dbReference type="NCBI Taxonomy" id="1389203"/>
    <lineage>
        <taxon>Eukaryota</taxon>
        <taxon>Fungi</taxon>
        <taxon>Dikarya</taxon>
        <taxon>Basidiomycota</taxon>
        <taxon>Pucciniomycotina</taxon>
        <taxon>Pucciniomycetes</taxon>
        <taxon>Pucciniales</taxon>
        <taxon>Sphaerophragmiaceae</taxon>
        <taxon>Austropuccinia</taxon>
    </lineage>
</organism>